<reference evidence="2 3" key="1">
    <citation type="submission" date="2011-10" db="EMBL/GenBank/DDBJ databases">
        <authorList>
            <person name="Genoscope - CEA"/>
        </authorList>
    </citation>
    <scope>NUCLEOTIDE SEQUENCE [LARGE SCALE GENOMIC DNA]</scope>
    <source>
        <strain evidence="2 3">RCC 1105</strain>
    </source>
</reference>
<dbReference type="InterPro" id="IPR027799">
    <property type="entry name" value="Rtf2_RING-finger"/>
</dbReference>
<dbReference type="GeneID" id="19011572"/>
<protein>
    <submittedName>
        <fullName evidence="2">Uncharacterized protein</fullName>
    </submittedName>
</protein>
<dbReference type="PANTHER" id="PTHR12775:SF2">
    <property type="entry name" value="REPLICATION TERMINATION FACTOR 2"/>
    <property type="match status" value="1"/>
</dbReference>
<sequence length="425" mass="47214">MSEQVFVTTSDAKTIKAISVDLETFAVSDVLSSLMGDSDDGRNLEGINLRSTRTGQMFPISFSNKNNNHHLQSSSSLPSLRQLGVQNNDHFILHVSLLGGGGDGGATGAESRSAYLEMYNDNPFAKKKETLGGFVSFSSQSTVRDFDKKEDELSRYFNCSLTEEMLDSTIEDGIVVDLIGNLYNKEAVLKCLQRKAVEKTPLPMRIEHVTGLKALVTCKFHKKEEEAKEKMNKKNKDDVHKKNNSFRPTIEKGVFSCPLTGLDFNGKTKFVVLRPSGVVVSEKAIREAKESCEEMNDGVSLKDAPPFIPINPTGDVLEAMKEQLEKENLMKKEKKEKKNAKKKKNNKADNVGDNDVEEDSTNNNNKRKNGCDDVSAEQAKKSFKATDPKHMPQGATASVYSSLFTSSTKPEDQRKETFLARSTRF</sequence>
<name>K8F596_9CHLO</name>
<keyword evidence="3" id="KW-1185">Reference proteome</keyword>
<evidence type="ECO:0000313" key="2">
    <source>
        <dbReference type="EMBL" id="CCO19970.1"/>
    </source>
</evidence>
<dbReference type="GO" id="GO:0005634">
    <property type="term" value="C:nucleus"/>
    <property type="evidence" value="ECO:0007669"/>
    <property type="project" value="TreeGrafter"/>
</dbReference>
<feature type="region of interest" description="Disordered" evidence="1">
    <location>
        <begin position="329"/>
        <end position="425"/>
    </location>
</feature>
<dbReference type="EMBL" id="FO082264">
    <property type="protein sequence ID" value="CCO19970.1"/>
    <property type="molecule type" value="Genomic_DNA"/>
</dbReference>
<dbReference type="InterPro" id="IPR006735">
    <property type="entry name" value="Rtf2"/>
</dbReference>
<feature type="compositionally biased region" description="Basic residues" evidence="1">
    <location>
        <begin position="334"/>
        <end position="345"/>
    </location>
</feature>
<dbReference type="KEGG" id="bpg:Bathy15g00790"/>
<dbReference type="STRING" id="41875.K8F596"/>
<dbReference type="Pfam" id="PF04641">
    <property type="entry name" value="Rtf2"/>
    <property type="match status" value="1"/>
</dbReference>
<accession>K8F596</accession>
<dbReference type="OrthoDB" id="498678at2759"/>
<evidence type="ECO:0000256" key="1">
    <source>
        <dbReference type="SAM" id="MobiDB-lite"/>
    </source>
</evidence>
<dbReference type="RefSeq" id="XP_007508884.1">
    <property type="nucleotide sequence ID" value="XM_007508822.1"/>
</dbReference>
<dbReference type="PANTHER" id="PTHR12775">
    <property type="entry name" value="PROTEIN C20ORF43 HOMOLOG"/>
    <property type="match status" value="1"/>
</dbReference>
<gene>
    <name evidence="2" type="ordered locus">Bathy15g00790</name>
</gene>
<organism evidence="2 3">
    <name type="scientific">Bathycoccus prasinos</name>
    <dbReference type="NCBI Taxonomy" id="41875"/>
    <lineage>
        <taxon>Eukaryota</taxon>
        <taxon>Viridiplantae</taxon>
        <taxon>Chlorophyta</taxon>
        <taxon>Mamiellophyceae</taxon>
        <taxon>Mamiellales</taxon>
        <taxon>Bathycoccaceae</taxon>
        <taxon>Bathycoccus</taxon>
    </lineage>
</organism>
<dbReference type="Proteomes" id="UP000198341">
    <property type="component" value="Chromosome 15"/>
</dbReference>
<feature type="compositionally biased region" description="Basic and acidic residues" evidence="1">
    <location>
        <begin position="409"/>
        <end position="418"/>
    </location>
</feature>
<feature type="compositionally biased region" description="Basic and acidic residues" evidence="1">
    <location>
        <begin position="378"/>
        <end position="390"/>
    </location>
</feature>
<proteinExistence type="predicted"/>
<dbReference type="AlphaFoldDB" id="K8F596"/>
<evidence type="ECO:0000313" key="3">
    <source>
        <dbReference type="Proteomes" id="UP000198341"/>
    </source>
</evidence>
<dbReference type="eggNOG" id="KOG3113">
    <property type="taxonomic scope" value="Eukaryota"/>
</dbReference>
<feature type="compositionally biased region" description="Polar residues" evidence="1">
    <location>
        <begin position="395"/>
        <end position="408"/>
    </location>
</feature>
<dbReference type="CDD" id="cd16653">
    <property type="entry name" value="RING-like_Rtf2"/>
    <property type="match status" value="1"/>
</dbReference>
<dbReference type="GO" id="GO:0006274">
    <property type="term" value="P:DNA replication termination"/>
    <property type="evidence" value="ECO:0007669"/>
    <property type="project" value="TreeGrafter"/>
</dbReference>